<organism evidence="1 2">
    <name type="scientific">Alteromonas sediminis</name>
    <dbReference type="NCBI Taxonomy" id="2259342"/>
    <lineage>
        <taxon>Bacteria</taxon>
        <taxon>Pseudomonadati</taxon>
        <taxon>Pseudomonadota</taxon>
        <taxon>Gammaproteobacteria</taxon>
        <taxon>Alteromonadales</taxon>
        <taxon>Alteromonadaceae</taxon>
        <taxon>Alteromonas/Salinimonas group</taxon>
        <taxon>Alteromonas</taxon>
    </lineage>
</organism>
<sequence>MQSFISSFLFALSNRLRYLKSSLLFKVRFYKYHGYFPDLKNPQTFSEKLCYRKFKGDAVEFSNIADKFAVRDYVTRIVGENYLIPLLGAYDFIDSRIWENLPSSFVLKTSHGSGERHVHIVRDKKSANDIEVINQINESLKEDFGLVSLQPFYSVKKRLVLIEELIGHGDIDDFKFHCFQDEVFIQVDIDRHVGHKRALYDRNWNRLDFHLGTCTRAEVGVPKPKNLEEMLTIAKKLANSMAYIRVDLYNVDGKIYFGEMTIAHGNGMSPFTPTEMDMEWGRLWRN</sequence>
<dbReference type="SUPFAM" id="SSF56059">
    <property type="entry name" value="Glutathione synthetase ATP-binding domain-like"/>
    <property type="match status" value="1"/>
</dbReference>
<dbReference type="Pfam" id="PF14305">
    <property type="entry name" value="ATPgrasp_TupA"/>
    <property type="match status" value="1"/>
</dbReference>
<comment type="caution">
    <text evidence="1">The sequence shown here is derived from an EMBL/GenBank/DDBJ whole genome shotgun (WGS) entry which is preliminary data.</text>
</comment>
<protein>
    <submittedName>
        <fullName evidence="1">Uncharacterized protein</fullName>
    </submittedName>
</protein>
<evidence type="ECO:0000313" key="2">
    <source>
        <dbReference type="Proteomes" id="UP000275281"/>
    </source>
</evidence>
<dbReference type="RefSeq" id="WP_124028344.1">
    <property type="nucleotide sequence ID" value="NZ_JBHRSN010000007.1"/>
</dbReference>
<dbReference type="EMBL" id="RPOK01000004">
    <property type="protein sequence ID" value="RPJ65713.1"/>
    <property type="molecule type" value="Genomic_DNA"/>
</dbReference>
<dbReference type="InterPro" id="IPR029465">
    <property type="entry name" value="ATPgrasp_TupA"/>
</dbReference>
<reference evidence="1 2" key="1">
    <citation type="submission" date="2018-11" db="EMBL/GenBank/DDBJ databases">
        <authorList>
            <person name="Ye M.-Q."/>
            <person name="Du Z.-J."/>
        </authorList>
    </citation>
    <scope>NUCLEOTIDE SEQUENCE [LARGE SCALE GENOMIC DNA]</scope>
    <source>
        <strain evidence="1 2">U0105</strain>
    </source>
</reference>
<dbReference type="Proteomes" id="UP000275281">
    <property type="component" value="Unassembled WGS sequence"/>
</dbReference>
<keyword evidence="2" id="KW-1185">Reference proteome</keyword>
<proteinExistence type="predicted"/>
<name>A0A3N5XZ01_9ALTE</name>
<gene>
    <name evidence="1" type="ORF">DRW07_12915</name>
</gene>
<evidence type="ECO:0000313" key="1">
    <source>
        <dbReference type="EMBL" id="RPJ65713.1"/>
    </source>
</evidence>
<dbReference type="OrthoDB" id="9791827at2"/>
<accession>A0A3N5XZ01</accession>
<dbReference type="AlphaFoldDB" id="A0A3N5XZ01"/>